<dbReference type="EMBL" id="PKUN01000014">
    <property type="protein sequence ID" value="PLX61549.1"/>
    <property type="molecule type" value="Genomic_DNA"/>
</dbReference>
<dbReference type="Gene3D" id="2.160.20.80">
    <property type="entry name" value="E3 ubiquitin-protein ligase SopA"/>
    <property type="match status" value="1"/>
</dbReference>
<dbReference type="SUPFAM" id="SSF141571">
    <property type="entry name" value="Pentapeptide repeat-like"/>
    <property type="match status" value="1"/>
</dbReference>
<name>A0A2N6CWA8_9GAMM</name>
<dbReference type="AlphaFoldDB" id="A0A2N6CWA8"/>
<comment type="caution">
    <text evidence="1">The sequence shown here is derived from an EMBL/GenBank/DDBJ whole genome shotgun (WGS) entry which is preliminary data.</text>
</comment>
<protein>
    <recommendedName>
        <fullName evidence="3">Pentapeptide repeat-containing protein</fullName>
    </recommendedName>
</protein>
<evidence type="ECO:0000313" key="1">
    <source>
        <dbReference type="EMBL" id="PLX61549.1"/>
    </source>
</evidence>
<dbReference type="Pfam" id="PF00805">
    <property type="entry name" value="Pentapeptide"/>
    <property type="match status" value="1"/>
</dbReference>
<gene>
    <name evidence="1" type="ORF">C0630_10300</name>
</gene>
<dbReference type="Proteomes" id="UP000235015">
    <property type="component" value="Unassembled WGS sequence"/>
</dbReference>
<evidence type="ECO:0008006" key="3">
    <source>
        <dbReference type="Google" id="ProtNLM"/>
    </source>
</evidence>
<dbReference type="RefSeq" id="WP_273439250.1">
    <property type="nucleotide sequence ID" value="NZ_PKUN01000014.1"/>
</dbReference>
<dbReference type="InterPro" id="IPR001646">
    <property type="entry name" value="5peptide_repeat"/>
</dbReference>
<dbReference type="InterPro" id="IPR016933">
    <property type="entry name" value="UCP029688_pentapep"/>
</dbReference>
<organism evidence="1 2">
    <name type="scientific">Sedimenticola selenatireducens</name>
    <dbReference type="NCBI Taxonomy" id="191960"/>
    <lineage>
        <taxon>Bacteria</taxon>
        <taxon>Pseudomonadati</taxon>
        <taxon>Pseudomonadota</taxon>
        <taxon>Gammaproteobacteria</taxon>
        <taxon>Chromatiales</taxon>
        <taxon>Sedimenticolaceae</taxon>
        <taxon>Sedimenticola</taxon>
    </lineage>
</organism>
<dbReference type="STRING" id="1111735.GCA_000428045_00439"/>
<accession>A0A2N6CWA8</accession>
<reference evidence="1 2" key="1">
    <citation type="submission" date="2017-11" db="EMBL/GenBank/DDBJ databases">
        <title>Genome-resolved metagenomics identifies genetic mobility, metabolic interactions, and unexpected diversity in perchlorate-reducing communities.</title>
        <authorList>
            <person name="Barnum T.P."/>
            <person name="Figueroa I.A."/>
            <person name="Carlstrom C.I."/>
            <person name="Lucas L.N."/>
            <person name="Engelbrektson A.L."/>
            <person name="Coates J.D."/>
        </authorList>
    </citation>
    <scope>NUCLEOTIDE SEQUENCE [LARGE SCALE GENOMIC DNA]</scope>
    <source>
        <strain evidence="1">BM301</strain>
    </source>
</reference>
<dbReference type="PIRSF" id="PIRSF029688">
    <property type="entry name" value="UCP29688_pentapep"/>
    <property type="match status" value="1"/>
</dbReference>
<evidence type="ECO:0000313" key="2">
    <source>
        <dbReference type="Proteomes" id="UP000235015"/>
    </source>
</evidence>
<dbReference type="PROSITE" id="PS51257">
    <property type="entry name" value="PROKAR_LIPOPROTEIN"/>
    <property type="match status" value="1"/>
</dbReference>
<proteinExistence type="predicted"/>
<sequence>MATPKINDDPLYQMLREGHIEEFNQHHQSGAACDLRGVDLRSLDLRKLDAKNLDLRDSYLRQADLRGLDLSETNLEGASISGAKISGTLFPKQLTAEESTLSLVHGTRMRYR</sequence>